<evidence type="ECO:0000313" key="23">
    <source>
        <dbReference type="EMBL" id="THF78077.1"/>
    </source>
</evidence>
<feature type="binding site" evidence="18">
    <location>
        <begin position="179"/>
        <end position="185"/>
    </location>
    <ligand>
        <name>(6S)-NADPHX</name>
        <dbReference type="ChEBI" id="CHEBI:64076"/>
    </ligand>
</feature>
<evidence type="ECO:0000313" key="24">
    <source>
        <dbReference type="Proteomes" id="UP000310636"/>
    </source>
</evidence>
<dbReference type="PANTHER" id="PTHR12592:SF0">
    <property type="entry name" value="ATP-DEPENDENT (S)-NAD(P)H-HYDRATE DEHYDRATASE"/>
    <property type="match status" value="1"/>
</dbReference>
<evidence type="ECO:0000256" key="10">
    <source>
        <dbReference type="ARBA" id="ARBA00023027"/>
    </source>
</evidence>
<feature type="region of interest" description="Disordered" evidence="20">
    <location>
        <begin position="66"/>
        <end position="86"/>
    </location>
</feature>
<comment type="similarity">
    <text evidence="17">Belongs to the NnrD/CARKD family.</text>
</comment>
<dbReference type="Gene3D" id="3.40.50.10260">
    <property type="entry name" value="YjeF N-terminal domain"/>
    <property type="match status" value="1"/>
</dbReference>
<keyword evidence="9 18" id="KW-0630">Potassium</keyword>
<dbReference type="InterPro" id="IPR004443">
    <property type="entry name" value="YjeF_N_dom"/>
</dbReference>
<evidence type="ECO:0000256" key="11">
    <source>
        <dbReference type="ARBA" id="ARBA00023235"/>
    </source>
</evidence>
<dbReference type="GO" id="GO:0052856">
    <property type="term" value="F:NAD(P)HX epimerase activity"/>
    <property type="evidence" value="ECO:0007669"/>
    <property type="project" value="UniProtKB-UniRule"/>
</dbReference>
<dbReference type="EC" id="5.1.99.6" evidence="19"/>
<dbReference type="NCBIfam" id="TIGR00196">
    <property type="entry name" value="yjeF_cterm"/>
    <property type="match status" value="1"/>
</dbReference>
<keyword evidence="24" id="KW-1185">Reference proteome</keyword>
<dbReference type="Pfam" id="PF03853">
    <property type="entry name" value="YjeF_N"/>
    <property type="match status" value="1"/>
</dbReference>
<dbReference type="NCBIfam" id="TIGR00197">
    <property type="entry name" value="yjeF_nterm"/>
    <property type="match status" value="1"/>
</dbReference>
<feature type="domain" description="YjeF C-terminal" evidence="21">
    <location>
        <begin position="280"/>
        <end position="570"/>
    </location>
</feature>
<comment type="catalytic activity">
    <reaction evidence="15 17 19">
        <text>(6S)-NADHX + ADP = AMP + phosphate + NADH + H(+)</text>
        <dbReference type="Rhea" id="RHEA:32223"/>
        <dbReference type="ChEBI" id="CHEBI:15378"/>
        <dbReference type="ChEBI" id="CHEBI:43474"/>
        <dbReference type="ChEBI" id="CHEBI:57945"/>
        <dbReference type="ChEBI" id="CHEBI:64074"/>
        <dbReference type="ChEBI" id="CHEBI:456215"/>
        <dbReference type="ChEBI" id="CHEBI:456216"/>
        <dbReference type="EC" id="4.2.1.136"/>
    </reaction>
</comment>
<keyword evidence="13" id="KW-0511">Multifunctional enzyme</keyword>
<evidence type="ECO:0000256" key="16">
    <source>
        <dbReference type="ARBA" id="ARBA00049209"/>
    </source>
</evidence>
<dbReference type="EMBL" id="SSOB01000017">
    <property type="protein sequence ID" value="THF78077.1"/>
    <property type="molecule type" value="Genomic_DNA"/>
</dbReference>
<evidence type="ECO:0000256" key="9">
    <source>
        <dbReference type="ARBA" id="ARBA00022958"/>
    </source>
</evidence>
<evidence type="ECO:0000256" key="15">
    <source>
        <dbReference type="ARBA" id="ARBA00048238"/>
    </source>
</evidence>
<evidence type="ECO:0000256" key="7">
    <source>
        <dbReference type="ARBA" id="ARBA00022840"/>
    </source>
</evidence>
<dbReference type="Pfam" id="PF01256">
    <property type="entry name" value="Carb_kinase"/>
    <property type="match status" value="1"/>
</dbReference>
<comment type="similarity">
    <text evidence="18">Belongs to the NnrE/AIBP family.</text>
</comment>
<feature type="binding site" evidence="18">
    <location>
        <position position="211"/>
    </location>
    <ligand>
        <name>K(+)</name>
        <dbReference type="ChEBI" id="CHEBI:29103"/>
    </ligand>
</feature>
<dbReference type="HAMAP" id="MF_01965">
    <property type="entry name" value="NADHX_dehydratase"/>
    <property type="match status" value="1"/>
</dbReference>
<comment type="subunit">
    <text evidence="17">Homotetramer.</text>
</comment>
<keyword evidence="12 17" id="KW-0456">Lyase</keyword>
<dbReference type="GO" id="GO:0052855">
    <property type="term" value="F:ADP-dependent NAD(P)H-hydrate dehydratase activity"/>
    <property type="evidence" value="ECO:0007669"/>
    <property type="project" value="UniProtKB-UniRule"/>
</dbReference>
<feature type="binding site" evidence="18">
    <location>
        <begin position="109"/>
        <end position="113"/>
    </location>
    <ligand>
        <name>(6S)-NADPHX</name>
        <dbReference type="ChEBI" id="CHEBI:64076"/>
    </ligand>
</feature>
<dbReference type="GO" id="GO:0046496">
    <property type="term" value="P:nicotinamide nucleotide metabolic process"/>
    <property type="evidence" value="ECO:0007669"/>
    <property type="project" value="UniProtKB-UniRule"/>
</dbReference>
<keyword evidence="7 17" id="KW-0067">ATP-binding</keyword>
<comment type="function">
    <text evidence="17">Catalyzes the dehydration of the S-form of NAD(P)HX at the expense of ADP, which is converted to AMP. Together with NAD(P)HX epimerase, which catalyzes the epimerization of the S- and R-forms, the enzyme allows the repair of both epimers of NAD(P)HX, a damaged form of NAD(P)H that is a result of enzymatic or heat-dependent hydration.</text>
</comment>
<dbReference type="PROSITE" id="PS01050">
    <property type="entry name" value="YJEF_C_2"/>
    <property type="match status" value="1"/>
</dbReference>
<organism evidence="23 24">
    <name type="scientific">Cohnella fermenti</name>
    <dbReference type="NCBI Taxonomy" id="2565925"/>
    <lineage>
        <taxon>Bacteria</taxon>
        <taxon>Bacillati</taxon>
        <taxon>Bacillota</taxon>
        <taxon>Bacilli</taxon>
        <taxon>Bacillales</taxon>
        <taxon>Paenibacillaceae</taxon>
        <taxon>Cohnella</taxon>
    </lineage>
</organism>
<comment type="function">
    <text evidence="18">Catalyzes the epimerization of the S- and R-forms of NAD(P)HX, a damaged form of NAD(P)H that is a result of enzymatic or heat-dependent hydration. This is a prerequisite for the S-specific NAD(P)H-hydrate dehydratase to allow the repair of both epimers of NAD(P)HX.</text>
</comment>
<dbReference type="InterPro" id="IPR036652">
    <property type="entry name" value="YjeF_N_dom_sf"/>
</dbReference>
<dbReference type="RefSeq" id="WP_136370688.1">
    <property type="nucleotide sequence ID" value="NZ_SSOB01000017.1"/>
</dbReference>
<keyword evidence="8 17" id="KW-0521">NADP</keyword>
<evidence type="ECO:0000259" key="21">
    <source>
        <dbReference type="PROSITE" id="PS51383"/>
    </source>
</evidence>
<feature type="binding site" evidence="18">
    <location>
        <position position="208"/>
    </location>
    <ligand>
        <name>(6S)-NADPHX</name>
        <dbReference type="ChEBI" id="CHEBI:64076"/>
    </ligand>
</feature>
<feature type="binding site" evidence="17">
    <location>
        <position position="516"/>
    </location>
    <ligand>
        <name>AMP</name>
        <dbReference type="ChEBI" id="CHEBI:456215"/>
    </ligand>
</feature>
<dbReference type="PROSITE" id="PS51385">
    <property type="entry name" value="YJEF_N"/>
    <property type="match status" value="1"/>
</dbReference>
<feature type="domain" description="YjeF N-terminal" evidence="22">
    <location>
        <begin position="9"/>
        <end position="265"/>
    </location>
</feature>
<sequence>MYLVTSEEMRRIDRHTIEEIGIPALVLMENAGRAIAEEAVRLAGGAMAEWNGGRMERVRGPAERRDGLFGGEGLHGSEQSLGDKERMGGGAKPFFGRRCEWLVLVGKGNNGGDGLVCARHLIELGHGATVLYAVPPEQLVGEAAIQRDIAARLGIPAMTYAPGVVDWRRVDGIVDSLLGTGSKGAPREPYASLIREANASGRPIVAADIPSGLDADTGELAEPSIRAELTVALAMCKRGLLLYPGAEHAGRVVVRGIGIPEAAAEPAGVRTFALSERTRREKLGVSWPQARKADTHKGTYGHVLVAAGSRPMSGAGLLAARAALRSGSGLVSLALPDSLLPALLGRLPEAMLLGMPDAGRGDWSAAPPEALAAAAAGKQALVLGPGLGRWTNDRAWLRTLWERLPGSLPLVLDADALNMLAAAEADGAPGGGEPFAAWPRRAAPAVVTPHPGEMARMCGLSVREVQRDRIELARRYAEEHGVIVALKGARTVVAEPGGRVFVNATGNPGMATGGSGDVLAGLIGGLLAQGHGPIQAAALGVWLHGAAGDRAASVRTTQASLLAGDIIDHL</sequence>
<comment type="caution">
    <text evidence="23">The sequence shown here is derived from an EMBL/GenBank/DDBJ whole genome shotgun (WGS) entry which is preliminary data.</text>
</comment>
<dbReference type="HAMAP" id="MF_01966">
    <property type="entry name" value="NADHX_epimerase"/>
    <property type="match status" value="1"/>
</dbReference>
<dbReference type="OrthoDB" id="9806925at2"/>
<feature type="binding site" evidence="17">
    <location>
        <position position="315"/>
    </location>
    <ligand>
        <name>(6S)-NADPHX</name>
        <dbReference type="ChEBI" id="CHEBI:64076"/>
    </ligand>
</feature>
<dbReference type="PROSITE" id="PS51383">
    <property type="entry name" value="YJEF_C_3"/>
    <property type="match status" value="1"/>
</dbReference>
<dbReference type="CDD" id="cd01171">
    <property type="entry name" value="YXKO-related"/>
    <property type="match status" value="1"/>
</dbReference>
<feature type="binding site" evidence="18">
    <location>
        <position position="110"/>
    </location>
    <ligand>
        <name>K(+)</name>
        <dbReference type="ChEBI" id="CHEBI:29103"/>
    </ligand>
</feature>
<dbReference type="SUPFAM" id="SSF64153">
    <property type="entry name" value="YjeF N-terminal domain-like"/>
    <property type="match status" value="2"/>
</dbReference>
<proteinExistence type="inferred from homology"/>
<feature type="binding site" evidence="17">
    <location>
        <position position="450"/>
    </location>
    <ligand>
        <name>(6S)-NADPHX</name>
        <dbReference type="ChEBI" id="CHEBI:64076"/>
    </ligand>
</feature>
<evidence type="ECO:0000256" key="2">
    <source>
        <dbReference type="ARBA" id="ARBA00000909"/>
    </source>
</evidence>
<feature type="binding site" evidence="17">
    <location>
        <position position="386"/>
    </location>
    <ligand>
        <name>(6S)-NADPHX</name>
        <dbReference type="ChEBI" id="CHEBI:64076"/>
    </ligand>
</feature>
<dbReference type="EC" id="4.2.1.136" evidence="19"/>
<dbReference type="GO" id="GO:0046872">
    <property type="term" value="F:metal ion binding"/>
    <property type="evidence" value="ECO:0007669"/>
    <property type="project" value="UniProtKB-UniRule"/>
</dbReference>
<dbReference type="SUPFAM" id="SSF53613">
    <property type="entry name" value="Ribokinase-like"/>
    <property type="match status" value="1"/>
</dbReference>
<dbReference type="PANTHER" id="PTHR12592">
    <property type="entry name" value="ATP-DEPENDENT (S)-NAD(P)H-HYDRATE DEHYDRATASE FAMILY MEMBER"/>
    <property type="match status" value="1"/>
</dbReference>
<dbReference type="GO" id="GO:0005524">
    <property type="term" value="F:ATP binding"/>
    <property type="evidence" value="ECO:0007669"/>
    <property type="project" value="UniProtKB-UniRule"/>
</dbReference>
<dbReference type="InterPro" id="IPR030677">
    <property type="entry name" value="Nnr"/>
</dbReference>
<evidence type="ECO:0000256" key="3">
    <source>
        <dbReference type="ARBA" id="ARBA00006001"/>
    </source>
</evidence>
<keyword evidence="10 17" id="KW-0520">NAD</keyword>
<comment type="catalytic activity">
    <reaction evidence="1 18 19">
        <text>(6R)-NADHX = (6S)-NADHX</text>
        <dbReference type="Rhea" id="RHEA:32215"/>
        <dbReference type="ChEBI" id="CHEBI:64074"/>
        <dbReference type="ChEBI" id="CHEBI:64075"/>
        <dbReference type="EC" id="5.1.99.6"/>
    </reaction>
</comment>
<keyword evidence="11 18" id="KW-0413">Isomerase</keyword>
<comment type="catalytic activity">
    <reaction evidence="16 17 19">
        <text>(6S)-NADPHX + ADP = AMP + phosphate + NADPH + H(+)</text>
        <dbReference type="Rhea" id="RHEA:32235"/>
        <dbReference type="ChEBI" id="CHEBI:15378"/>
        <dbReference type="ChEBI" id="CHEBI:43474"/>
        <dbReference type="ChEBI" id="CHEBI:57783"/>
        <dbReference type="ChEBI" id="CHEBI:64076"/>
        <dbReference type="ChEBI" id="CHEBI:456215"/>
        <dbReference type="ChEBI" id="CHEBI:456216"/>
        <dbReference type="EC" id="4.2.1.136"/>
    </reaction>
</comment>
<evidence type="ECO:0000256" key="20">
    <source>
        <dbReference type="SAM" id="MobiDB-lite"/>
    </source>
</evidence>
<evidence type="ECO:0000256" key="17">
    <source>
        <dbReference type="HAMAP-Rule" id="MF_01965"/>
    </source>
</evidence>
<comment type="similarity">
    <text evidence="3 19">In the N-terminal section; belongs to the NnrE/AIBP family.</text>
</comment>
<evidence type="ECO:0000256" key="4">
    <source>
        <dbReference type="ARBA" id="ARBA00009524"/>
    </source>
</evidence>
<dbReference type="InterPro" id="IPR000631">
    <property type="entry name" value="CARKD"/>
</dbReference>
<accession>A0A4S4BST1</accession>
<name>A0A4S4BST1_9BACL</name>
<comment type="cofactor">
    <cofactor evidence="18 19">
        <name>K(+)</name>
        <dbReference type="ChEBI" id="CHEBI:29103"/>
    </cofactor>
    <text evidence="18 19">Binds 1 potassium ion per subunit.</text>
</comment>
<feature type="binding site" evidence="18">
    <location>
        <position position="190"/>
    </location>
    <ligand>
        <name>(6S)-NADPHX</name>
        <dbReference type="ChEBI" id="CHEBI:64076"/>
    </ligand>
</feature>
<evidence type="ECO:0000256" key="12">
    <source>
        <dbReference type="ARBA" id="ARBA00023239"/>
    </source>
</evidence>
<comment type="similarity">
    <text evidence="4 19">In the C-terminal section; belongs to the NnrD/CARKD family.</text>
</comment>
<evidence type="ECO:0000256" key="14">
    <source>
        <dbReference type="ARBA" id="ARBA00025153"/>
    </source>
</evidence>
<evidence type="ECO:0000259" key="22">
    <source>
        <dbReference type="PROSITE" id="PS51385"/>
    </source>
</evidence>
<evidence type="ECO:0000256" key="1">
    <source>
        <dbReference type="ARBA" id="ARBA00000013"/>
    </source>
</evidence>
<dbReference type="InterPro" id="IPR017953">
    <property type="entry name" value="Carbohydrate_kinase_pred_CS"/>
</dbReference>
<dbReference type="InterPro" id="IPR029056">
    <property type="entry name" value="Ribokinase-like"/>
</dbReference>
<dbReference type="Proteomes" id="UP000310636">
    <property type="component" value="Unassembled WGS sequence"/>
</dbReference>
<evidence type="ECO:0000256" key="5">
    <source>
        <dbReference type="ARBA" id="ARBA00022723"/>
    </source>
</evidence>
<comment type="cofactor">
    <cofactor evidence="17">
        <name>Mg(2+)</name>
        <dbReference type="ChEBI" id="CHEBI:18420"/>
    </cofactor>
</comment>
<feature type="binding site" evidence="18">
    <location>
        <position position="175"/>
    </location>
    <ligand>
        <name>K(+)</name>
        <dbReference type="ChEBI" id="CHEBI:29103"/>
    </ligand>
</feature>
<protein>
    <recommendedName>
        <fullName evidence="19">Bifunctional NAD(P)H-hydrate repair enzyme</fullName>
    </recommendedName>
    <alternativeName>
        <fullName evidence="19">Nicotinamide nucleotide repair protein</fullName>
    </alternativeName>
    <domain>
        <recommendedName>
            <fullName evidence="19">ADP-dependent (S)-NAD(P)H-hydrate dehydratase</fullName>
            <ecNumber evidence="19">4.2.1.136</ecNumber>
        </recommendedName>
        <alternativeName>
            <fullName evidence="19">ADP-dependent NAD(P)HX dehydratase</fullName>
        </alternativeName>
    </domain>
    <domain>
        <recommendedName>
            <fullName evidence="19">NAD(P)H-hydrate epimerase</fullName>
            <ecNumber evidence="19">5.1.99.6</ecNumber>
        </recommendedName>
    </domain>
</protein>
<evidence type="ECO:0000256" key="8">
    <source>
        <dbReference type="ARBA" id="ARBA00022857"/>
    </source>
</evidence>
<keyword evidence="5 18" id="KW-0479">Metal-binding</keyword>
<reference evidence="23 24" key="1">
    <citation type="submission" date="2019-04" db="EMBL/GenBank/DDBJ databases">
        <title>Cohnella sp. nov. isolated from preserved vegetables.</title>
        <authorList>
            <person name="Lin S.-Y."/>
            <person name="Hung M.-H."/>
            <person name="Young C.-C."/>
        </authorList>
    </citation>
    <scope>NUCLEOTIDE SEQUENCE [LARGE SCALE GENOMIC DNA]</scope>
    <source>
        <strain evidence="23 24">CC-MHH1044</strain>
    </source>
</reference>
<gene>
    <name evidence="18" type="primary">nnrE</name>
    <name evidence="17" type="synonym">nnrD</name>
    <name evidence="23" type="ORF">E6C55_15395</name>
</gene>
<dbReference type="Gene3D" id="3.40.1190.20">
    <property type="match status" value="1"/>
</dbReference>
<comment type="catalytic activity">
    <reaction evidence="2 18 19">
        <text>(6R)-NADPHX = (6S)-NADPHX</text>
        <dbReference type="Rhea" id="RHEA:32227"/>
        <dbReference type="ChEBI" id="CHEBI:64076"/>
        <dbReference type="ChEBI" id="CHEBI:64077"/>
        <dbReference type="EC" id="5.1.99.6"/>
    </reaction>
</comment>
<keyword evidence="6 17" id="KW-0547">Nucleotide-binding</keyword>
<dbReference type="AlphaFoldDB" id="A0A4S4BST1"/>
<evidence type="ECO:0000256" key="13">
    <source>
        <dbReference type="ARBA" id="ARBA00023268"/>
    </source>
</evidence>
<evidence type="ECO:0000256" key="6">
    <source>
        <dbReference type="ARBA" id="ARBA00022741"/>
    </source>
</evidence>
<feature type="binding site" evidence="17">
    <location>
        <position position="517"/>
    </location>
    <ligand>
        <name>(6S)-NADPHX</name>
        <dbReference type="ChEBI" id="CHEBI:64076"/>
    </ligand>
</feature>
<dbReference type="PIRSF" id="PIRSF017184">
    <property type="entry name" value="Nnr"/>
    <property type="match status" value="1"/>
</dbReference>
<feature type="binding site" evidence="17">
    <location>
        <begin position="487"/>
        <end position="491"/>
    </location>
    <ligand>
        <name>AMP</name>
        <dbReference type="ChEBI" id="CHEBI:456215"/>
    </ligand>
</feature>
<evidence type="ECO:0000256" key="18">
    <source>
        <dbReference type="HAMAP-Rule" id="MF_01966"/>
    </source>
</evidence>
<comment type="function">
    <text evidence="14 19">Bifunctional enzyme that catalyzes the epimerization of the S- and R-forms of NAD(P)HX and the dehydration of the S-form of NAD(P)HX at the expense of ADP, which is converted to AMP. This allows the repair of both epimers of NAD(P)HX, a damaged form of NAD(P)H that is a result of enzymatic or heat-dependent hydration.</text>
</comment>
<evidence type="ECO:0000256" key="19">
    <source>
        <dbReference type="PIRNR" id="PIRNR017184"/>
    </source>
</evidence>
<dbReference type="GO" id="GO:0110051">
    <property type="term" value="P:metabolite repair"/>
    <property type="evidence" value="ECO:0007669"/>
    <property type="project" value="TreeGrafter"/>
</dbReference>